<gene>
    <name evidence="3" type="ORF">RAN3_3601</name>
</gene>
<sequence>MSLDWTRINQDALNSIDLDGLVSHVDRFDCTTFGSEVSRLEREEGRWSPEQRECLRFIGAVLMMMLRPDEPAEPYGPMIVMDGRRSAIPADFDKQGLLGIEAWALSLRDPELRARFLDVLWVQARSFPSAKGAVDAYITSALRLEHPQEWTSGHKRVERALRLAASLGKGGADLRQSVLAEAEAMLHRYRGTDPLYLTMRLIRLLLEFKHGNAKQFSEYAMVAATTAEAAQDFWRAKDYYQLVAECRRAADDTDGEAAALRCSAECLVKEAELARTQPGRGAMAAASILSDAVEAMRQAPDGRERAAELHDQLIRLQKDSVAELKAFSTSMDTSKLVQRALSAVRDKPLKDSVFALCMMAQPPSIGKLKRDVHEEARVAVLGSLMPSQVLNSRGQVVAIAPGLEADGDDIKQDGLRWRMFRRARGLRSLTVQAMINPARTEIYGAHSPDRQDIAALIQYSPWVSAGHAESVMRALVAGFQGDMIVAGHLVPPQLEAMVRHVVESQGATTSKLEPGGVQPERSLGPLLETPEALHAFGEDGVFELQDLFTEQLGTNLRNEVAHGLLDDSGLFDTDVFYAWWLLLRFCVVISKQVEQRR</sequence>
<dbReference type="Pfam" id="PF24098">
    <property type="entry name" value="DUF7380"/>
    <property type="match status" value="1"/>
</dbReference>
<proteinExistence type="predicted"/>
<dbReference type="EMBL" id="CAADIO010000012">
    <property type="protein sequence ID" value="VFR87930.1"/>
    <property type="molecule type" value="Genomic_DNA"/>
</dbReference>
<evidence type="ECO:0000313" key="3">
    <source>
        <dbReference type="EMBL" id="VFR87930.1"/>
    </source>
</evidence>
<dbReference type="InterPro" id="IPR055804">
    <property type="entry name" value="DUF7380"/>
</dbReference>
<feature type="domain" description="DUF7380" evidence="2">
    <location>
        <begin position="4"/>
        <end position="173"/>
    </location>
</feature>
<dbReference type="AlphaFoldDB" id="A0A484UMM0"/>
<protein>
    <submittedName>
        <fullName evidence="3">Uncharacterized protein</fullName>
    </submittedName>
</protein>
<dbReference type="Pfam" id="PF13910">
    <property type="entry name" value="DUF4209"/>
    <property type="match status" value="1"/>
</dbReference>
<evidence type="ECO:0000259" key="1">
    <source>
        <dbReference type="Pfam" id="PF13910"/>
    </source>
</evidence>
<organism evidence="3">
    <name type="scientific">plant metagenome</name>
    <dbReference type="NCBI Taxonomy" id="1297885"/>
    <lineage>
        <taxon>unclassified sequences</taxon>
        <taxon>metagenomes</taxon>
        <taxon>organismal metagenomes</taxon>
    </lineage>
</organism>
<name>A0A484UMM0_9ZZZZ</name>
<evidence type="ECO:0000259" key="2">
    <source>
        <dbReference type="Pfam" id="PF24098"/>
    </source>
</evidence>
<accession>A0A484UMM0</accession>
<feature type="domain" description="DUF4209" evidence="1">
    <location>
        <begin position="494"/>
        <end position="583"/>
    </location>
</feature>
<reference evidence="3" key="1">
    <citation type="submission" date="2019-03" db="EMBL/GenBank/DDBJ databases">
        <authorList>
            <person name="Danneels B."/>
        </authorList>
    </citation>
    <scope>NUCLEOTIDE SEQUENCE</scope>
</reference>
<dbReference type="InterPro" id="IPR025209">
    <property type="entry name" value="DUF4209"/>
</dbReference>